<dbReference type="PANTHER" id="PTHR35508">
    <property type="entry name" value="VOLTAGE-DEPENDENT L-TYPE CALCIUM CHANNEL SUBUNIT"/>
    <property type="match status" value="1"/>
</dbReference>
<name>A0A8I7BEH5_HORVV</name>
<evidence type="ECO:0000256" key="1">
    <source>
        <dbReference type="SAM" id="MobiDB-lite"/>
    </source>
</evidence>
<dbReference type="PANTHER" id="PTHR35508:SF2">
    <property type="entry name" value="OS09G0395000 PROTEIN"/>
    <property type="match status" value="1"/>
</dbReference>
<organism evidence="3 4">
    <name type="scientific">Hordeum vulgare subsp. vulgare</name>
    <name type="common">Domesticated barley</name>
    <dbReference type="NCBI Taxonomy" id="112509"/>
    <lineage>
        <taxon>Eukaryota</taxon>
        <taxon>Viridiplantae</taxon>
        <taxon>Streptophyta</taxon>
        <taxon>Embryophyta</taxon>
        <taxon>Tracheophyta</taxon>
        <taxon>Spermatophyta</taxon>
        <taxon>Magnoliopsida</taxon>
        <taxon>Liliopsida</taxon>
        <taxon>Poales</taxon>
        <taxon>Poaceae</taxon>
        <taxon>BOP clade</taxon>
        <taxon>Pooideae</taxon>
        <taxon>Triticodae</taxon>
        <taxon>Triticeae</taxon>
        <taxon>Hordeinae</taxon>
        <taxon>Hordeum</taxon>
    </lineage>
</organism>
<sequence>MVDAPDGGARANGEATPSHSSSGEDVDTHRVAHCGVVNRGQPLPRRPPDDATRAGERWWPRRTTEDAARRLVSWTRDGGSVRALLVVSVSLRFHTKPNDHHDLDRAGNCNIIYPPQVGSVASVPLTVLLVFSFLLAAAMTTAIVTSVVMSLAAAGGFMSVLFAFVAAMYVGALSVAVLVVSATTVATVIAITIATGWVAFFWILWFCAKKCMGLG</sequence>
<protein>
    <submittedName>
        <fullName evidence="3">Uncharacterized protein</fullName>
    </submittedName>
</protein>
<accession>A0A8I7BEH5</accession>
<dbReference type="AlphaFoldDB" id="A0A8I7BEH5"/>
<reference evidence="4" key="1">
    <citation type="journal article" date="2012" name="Nature">
        <title>A physical, genetic and functional sequence assembly of the barley genome.</title>
        <authorList>
            <consortium name="The International Barley Genome Sequencing Consortium"/>
            <person name="Mayer K.F."/>
            <person name="Waugh R."/>
            <person name="Brown J.W."/>
            <person name="Schulman A."/>
            <person name="Langridge P."/>
            <person name="Platzer M."/>
            <person name="Fincher G.B."/>
            <person name="Muehlbauer G.J."/>
            <person name="Sato K."/>
            <person name="Close T.J."/>
            <person name="Wise R.P."/>
            <person name="Stein N."/>
        </authorList>
    </citation>
    <scope>NUCLEOTIDE SEQUENCE [LARGE SCALE GENOMIC DNA]</scope>
    <source>
        <strain evidence="4">cv. Morex</strain>
    </source>
</reference>
<keyword evidence="2" id="KW-1133">Transmembrane helix</keyword>
<reference evidence="3" key="2">
    <citation type="submission" date="2020-10" db="EMBL/GenBank/DDBJ databases">
        <authorList>
            <person name="Scholz U."/>
            <person name="Mascher M."/>
            <person name="Fiebig A."/>
        </authorList>
    </citation>
    <scope>NUCLEOTIDE SEQUENCE [LARGE SCALE GENOMIC DNA]</scope>
    <source>
        <strain evidence="3">cv. Morex</strain>
    </source>
</reference>
<feature type="region of interest" description="Disordered" evidence="1">
    <location>
        <begin position="1"/>
        <end position="26"/>
    </location>
</feature>
<keyword evidence="2" id="KW-0472">Membrane</keyword>
<proteinExistence type="predicted"/>
<dbReference type="EnsemblPlants" id="HORVU.MOREX.r3.5HG0478750.1">
    <property type="protein sequence ID" value="HORVU.MOREX.r3.5HG0478750.1"/>
    <property type="gene ID" value="HORVU.MOREX.r3.5HG0478750"/>
</dbReference>
<feature type="transmembrane region" description="Helical" evidence="2">
    <location>
        <begin position="160"/>
        <end position="180"/>
    </location>
</feature>
<evidence type="ECO:0000313" key="3">
    <source>
        <dbReference type="EnsemblPlants" id="HORVU.MOREX.r3.5HG0478750.1"/>
    </source>
</evidence>
<keyword evidence="2" id="KW-0812">Transmembrane</keyword>
<keyword evidence="4" id="KW-1185">Reference proteome</keyword>
<dbReference type="Gramene" id="HORVU.MOREX.r3.5HG0478750.1">
    <property type="protein sequence ID" value="HORVU.MOREX.r3.5HG0478750.1"/>
    <property type="gene ID" value="HORVU.MOREX.r3.5HG0478750"/>
</dbReference>
<evidence type="ECO:0000313" key="4">
    <source>
        <dbReference type="Proteomes" id="UP000011116"/>
    </source>
</evidence>
<reference evidence="3" key="3">
    <citation type="submission" date="2022-01" db="UniProtKB">
        <authorList>
            <consortium name="EnsemblPlants"/>
        </authorList>
    </citation>
    <scope>IDENTIFICATION</scope>
    <source>
        <strain evidence="3">subsp. vulgare</strain>
    </source>
</reference>
<feature type="transmembrane region" description="Helical" evidence="2">
    <location>
        <begin position="125"/>
        <end position="148"/>
    </location>
</feature>
<dbReference type="Proteomes" id="UP000011116">
    <property type="component" value="Chromosome 5H"/>
</dbReference>
<feature type="transmembrane region" description="Helical" evidence="2">
    <location>
        <begin position="186"/>
        <end position="208"/>
    </location>
</feature>
<evidence type="ECO:0000256" key="2">
    <source>
        <dbReference type="SAM" id="Phobius"/>
    </source>
</evidence>